<name>K1WQE4_MARBU</name>
<sequence length="408" mass="46079">MAAILNDCGSLSPVLYKDRQAAIFGREIRDKRQSRRCRSITATSVQNFIGLGTILVDKTRTTQFADTEWATGDWVDYYAPINPRGDGYQSPSGSSAGSGAGLAVYPWLDFATGTDSCGSILSPAAVQILFNMWPSLRVTDVEGVLPWSPMFDTFGVFPRDLESYVTAARVIHADSEAKKCLSKPRRILYPTDYLPVEHSESQDFYNNFIAKLESLGIQKEELDLSVLWLKSNPIQTTQALSEYLHNNLPYVYELAQFKSYEKFAREYKEAYGVKPIFNPQGQFRFEWAPTATESMQVEGLKQSAVFKKWIEAEILPVNEYGCSENLLLLPWTFASPTYRNLYHERPAWVGAGFFFYDILPYAQAPETILPIGQTRNHSRVTDSEEWLPVSNGIIASQNNDIFRTEAVL</sequence>
<protein>
    <submittedName>
        <fullName evidence="2">Glutamyl-tRNA(Gln) amidotransferase subunit A</fullName>
    </submittedName>
</protein>
<dbReference type="STRING" id="1072389.K1WQE4"/>
<evidence type="ECO:0000313" key="3">
    <source>
        <dbReference type="Proteomes" id="UP000006753"/>
    </source>
</evidence>
<accession>K1WQE4</accession>
<dbReference type="SUPFAM" id="SSF75304">
    <property type="entry name" value="Amidase signature (AS) enzymes"/>
    <property type="match status" value="1"/>
</dbReference>
<dbReference type="Proteomes" id="UP000006753">
    <property type="component" value="Unassembled WGS sequence"/>
</dbReference>
<keyword evidence="2" id="KW-0808">Transferase</keyword>
<dbReference type="eggNOG" id="KOG1211">
    <property type="taxonomic scope" value="Eukaryota"/>
</dbReference>
<dbReference type="KEGG" id="mbe:MBM_01812"/>
<evidence type="ECO:0000259" key="1">
    <source>
        <dbReference type="Pfam" id="PF01425"/>
    </source>
</evidence>
<proteinExistence type="predicted"/>
<dbReference type="PANTHER" id="PTHR46310">
    <property type="entry name" value="AMIDASE 1"/>
    <property type="match status" value="1"/>
</dbReference>
<dbReference type="AlphaFoldDB" id="K1WQE4"/>
<dbReference type="InterPro" id="IPR023631">
    <property type="entry name" value="Amidase_dom"/>
</dbReference>
<reference evidence="2 3" key="1">
    <citation type="journal article" date="2012" name="BMC Genomics">
        <title>Sequencing the genome of Marssonina brunnea reveals fungus-poplar co-evolution.</title>
        <authorList>
            <person name="Zhu S."/>
            <person name="Cao Y.-Z."/>
            <person name="Jiang C."/>
            <person name="Tan B.-Y."/>
            <person name="Wang Z."/>
            <person name="Feng S."/>
            <person name="Zhang L."/>
            <person name="Su X.-H."/>
            <person name="Brejova B."/>
            <person name="Vinar T."/>
            <person name="Xu M."/>
            <person name="Wang M.-X."/>
            <person name="Zhang S.-G."/>
            <person name="Huang M.-R."/>
            <person name="Wu R."/>
            <person name="Zhou Y."/>
        </authorList>
    </citation>
    <scope>NUCLEOTIDE SEQUENCE [LARGE SCALE GENOMIC DNA]</scope>
    <source>
        <strain evidence="2 3">MB_m1</strain>
    </source>
</reference>
<feature type="domain" description="Amidase" evidence="1">
    <location>
        <begin position="42"/>
        <end position="260"/>
    </location>
</feature>
<dbReference type="InParanoid" id="K1WQE4"/>
<dbReference type="EMBL" id="JH921430">
    <property type="protein sequence ID" value="EKD19860.1"/>
    <property type="molecule type" value="Genomic_DNA"/>
</dbReference>
<organism evidence="2 3">
    <name type="scientific">Marssonina brunnea f. sp. multigermtubi (strain MB_m1)</name>
    <name type="common">Marssonina leaf spot fungus</name>
    <dbReference type="NCBI Taxonomy" id="1072389"/>
    <lineage>
        <taxon>Eukaryota</taxon>
        <taxon>Fungi</taxon>
        <taxon>Dikarya</taxon>
        <taxon>Ascomycota</taxon>
        <taxon>Pezizomycotina</taxon>
        <taxon>Leotiomycetes</taxon>
        <taxon>Helotiales</taxon>
        <taxon>Drepanopezizaceae</taxon>
        <taxon>Drepanopeziza</taxon>
    </lineage>
</organism>
<gene>
    <name evidence="2" type="ORF">MBM_01812</name>
</gene>
<dbReference type="HOGENOM" id="CLU_020129_0_0_1"/>
<dbReference type="PANTHER" id="PTHR46310:SF7">
    <property type="entry name" value="AMIDASE 1"/>
    <property type="match status" value="1"/>
</dbReference>
<dbReference type="InterPro" id="IPR036928">
    <property type="entry name" value="AS_sf"/>
</dbReference>
<dbReference type="Pfam" id="PF01425">
    <property type="entry name" value="Amidase"/>
    <property type="match status" value="1"/>
</dbReference>
<keyword evidence="3" id="KW-1185">Reference proteome</keyword>
<dbReference type="GO" id="GO:0016740">
    <property type="term" value="F:transferase activity"/>
    <property type="evidence" value="ECO:0007669"/>
    <property type="project" value="UniProtKB-KW"/>
</dbReference>
<evidence type="ECO:0000313" key="2">
    <source>
        <dbReference type="EMBL" id="EKD19860.1"/>
    </source>
</evidence>
<dbReference type="Gene3D" id="3.90.1300.10">
    <property type="entry name" value="Amidase signature (AS) domain"/>
    <property type="match status" value="1"/>
</dbReference>
<dbReference type="OrthoDB" id="5423360at2759"/>